<reference evidence="2 3" key="1">
    <citation type="journal article" date="2011" name="PLoS ONE">
        <title>The entomopathogenic bacterial endosymbionts xenorhabdus and photorhabdus: convergent lifestyles from divergent genomes.</title>
        <authorList>
            <person name="Chaston J.M."/>
            <person name="Suen G."/>
            <person name="Tucker S.L."/>
            <person name="Andersen A.W."/>
            <person name="Bhasin A."/>
            <person name="Bode E."/>
            <person name="Bode H.B."/>
            <person name="Brachmann A.O."/>
            <person name="Cowles C.E."/>
            <person name="Cowles K.N."/>
            <person name="Darby C."/>
            <person name="de Leon L."/>
            <person name="Drace K."/>
            <person name="Du Z."/>
            <person name="Givaudan A."/>
            <person name="Herbert Tran E.E."/>
            <person name="Jewell K.A."/>
            <person name="Knack J.J."/>
            <person name="Krasomil-Osterfeld K.C."/>
            <person name="Kukor R."/>
            <person name="Lanois A."/>
            <person name="Latreille P."/>
            <person name="Leimgruber N.K."/>
            <person name="Lipke C.M."/>
            <person name="Liu R."/>
            <person name="Lu X."/>
            <person name="Martens E.C."/>
            <person name="Marri P.R."/>
            <person name="Medigue C."/>
            <person name="Menard M.L."/>
            <person name="Miller N.M."/>
            <person name="Morales-Soto N."/>
            <person name="Norton S."/>
            <person name="Ogier J.C."/>
            <person name="Orchard S.S."/>
            <person name="Park D."/>
            <person name="Park Y."/>
            <person name="Qurollo B.A."/>
            <person name="Sugar D.R."/>
            <person name="Richards G.R."/>
            <person name="Rouy Z."/>
            <person name="Slominski B."/>
            <person name="Slominski K."/>
            <person name="Snyder H."/>
            <person name="Tjaden B.C."/>
            <person name="van der Hoeven R."/>
            <person name="Welch R.D."/>
            <person name="Wheeler C."/>
            <person name="Xiang B."/>
            <person name="Barbazuk B."/>
            <person name="Gaudriault S."/>
            <person name="Goodner B."/>
            <person name="Slater S.C."/>
            <person name="Forst S."/>
            <person name="Goldman B.S."/>
            <person name="Goodrich-Blair H."/>
        </authorList>
    </citation>
    <scope>NUCLEOTIDE SEQUENCE [LARGE SCALE GENOMIC DNA]</scope>
    <source>
        <strain evidence="3">ATCC 19061 / DSM 3370 / CCUG 14189 / LMG 1036 / NCIMB 9965 / AN6</strain>
    </source>
</reference>
<evidence type="ECO:0000313" key="3">
    <source>
        <dbReference type="Proteomes" id="UP000008075"/>
    </source>
</evidence>
<keyword evidence="1" id="KW-0472">Membrane</keyword>
<keyword evidence="3" id="KW-1185">Reference proteome</keyword>
<feature type="transmembrane region" description="Helical" evidence="1">
    <location>
        <begin position="41"/>
        <end position="62"/>
    </location>
</feature>
<dbReference type="RefSeq" id="WP_013184791.1">
    <property type="nucleotide sequence ID" value="NZ_CAWLKV010000001.1"/>
</dbReference>
<evidence type="ECO:0000313" key="2">
    <source>
        <dbReference type="EMBL" id="CBJ91108.1"/>
    </source>
</evidence>
<keyword evidence="1" id="KW-0812">Transmembrane</keyword>
<dbReference type="EMBL" id="FN667742">
    <property type="protein sequence ID" value="CBJ91108.1"/>
    <property type="molecule type" value="Genomic_DNA"/>
</dbReference>
<dbReference type="KEGG" id="xne:XNC1_3054"/>
<gene>
    <name evidence="2" type="ordered locus">XNC1_3054</name>
</gene>
<name>D3VK49_XENNA</name>
<evidence type="ECO:0000256" key="1">
    <source>
        <dbReference type="SAM" id="Phobius"/>
    </source>
</evidence>
<dbReference type="AlphaFoldDB" id="D3VK49"/>
<dbReference type="HOGENOM" id="CLU_2222220_0_0_6"/>
<accession>D3VK49</accession>
<proteinExistence type="predicted"/>
<dbReference type="Proteomes" id="UP000008075">
    <property type="component" value="Chromosome"/>
</dbReference>
<protein>
    <submittedName>
        <fullName evidence="2">Uncharacterized protein</fullName>
    </submittedName>
</protein>
<keyword evidence="1" id="KW-1133">Transmembrane helix</keyword>
<sequence>MIITQINAHGLIIQELADELDLCGISYNRSPMYFSAGALEWLQIALPAGASAARVFIAVIVAKINKNRRAKVTFNDGSPIKEIEAASPEDLKKVYEYIKSIEIERQ</sequence>
<dbReference type="eggNOG" id="ENOG502ZTKP">
    <property type="taxonomic scope" value="Bacteria"/>
</dbReference>
<organism evidence="2 3">
    <name type="scientific">Xenorhabdus nematophila (strain ATCC 19061 / DSM 3370 / CCUG 14189 / LMG 1036 / NCIMB 9965 / AN6)</name>
    <dbReference type="NCBI Taxonomy" id="406817"/>
    <lineage>
        <taxon>Bacteria</taxon>
        <taxon>Pseudomonadati</taxon>
        <taxon>Pseudomonadota</taxon>
        <taxon>Gammaproteobacteria</taxon>
        <taxon>Enterobacterales</taxon>
        <taxon>Morganellaceae</taxon>
        <taxon>Xenorhabdus</taxon>
    </lineage>
</organism>